<feature type="signal peptide" evidence="1">
    <location>
        <begin position="1"/>
        <end position="27"/>
    </location>
</feature>
<dbReference type="EnsemblMetazoa" id="Aqu2.1.38568_001">
    <property type="protein sequence ID" value="Aqu2.1.38568_001"/>
    <property type="gene ID" value="Aqu2.1.38568"/>
</dbReference>
<feature type="chain" id="PRO_5013208427" evidence="1">
    <location>
        <begin position="28"/>
        <end position="105"/>
    </location>
</feature>
<accession>A0A1X7VEZ4</accession>
<protein>
    <submittedName>
        <fullName evidence="2">Uncharacterized protein</fullName>
    </submittedName>
</protein>
<proteinExistence type="predicted"/>
<evidence type="ECO:0000256" key="1">
    <source>
        <dbReference type="SAM" id="SignalP"/>
    </source>
</evidence>
<evidence type="ECO:0000313" key="2">
    <source>
        <dbReference type="EnsemblMetazoa" id="Aqu2.1.38568_001"/>
    </source>
</evidence>
<sequence length="105" mass="11826">MSPHQSPFTSLLLSSLTLIYLFPSIEGQGQLTTCNVRHNPFIVSQSMTGNTLGATFYIDRNNPFTCYGVITQWRLCYKRSPGALSDTIRIGVYQPNSDGDRYTRK</sequence>
<organism evidence="2">
    <name type="scientific">Amphimedon queenslandica</name>
    <name type="common">Sponge</name>
    <dbReference type="NCBI Taxonomy" id="400682"/>
    <lineage>
        <taxon>Eukaryota</taxon>
        <taxon>Metazoa</taxon>
        <taxon>Porifera</taxon>
        <taxon>Demospongiae</taxon>
        <taxon>Heteroscleromorpha</taxon>
        <taxon>Haplosclerida</taxon>
        <taxon>Niphatidae</taxon>
        <taxon>Amphimedon</taxon>
    </lineage>
</organism>
<dbReference type="InParanoid" id="A0A1X7VEZ4"/>
<dbReference type="AlphaFoldDB" id="A0A1X7VEZ4"/>
<name>A0A1X7VEZ4_AMPQE</name>
<keyword evidence="1" id="KW-0732">Signal</keyword>
<reference evidence="2" key="1">
    <citation type="submission" date="2017-05" db="UniProtKB">
        <authorList>
            <consortium name="EnsemblMetazoa"/>
        </authorList>
    </citation>
    <scope>IDENTIFICATION</scope>
</reference>